<evidence type="ECO:0000313" key="1">
    <source>
        <dbReference type="EMBL" id="SEH65579.1"/>
    </source>
</evidence>
<name>A0A1H6K227_9ACTN</name>
<proteinExistence type="predicted"/>
<dbReference type="PROSITE" id="PS51257">
    <property type="entry name" value="PROKAR_LIPOPROTEIN"/>
    <property type="match status" value="1"/>
</dbReference>
<reference evidence="1 2" key="1">
    <citation type="submission" date="2016-10" db="EMBL/GenBank/DDBJ databases">
        <authorList>
            <person name="Varghese N."/>
            <person name="Submissions S."/>
        </authorList>
    </citation>
    <scope>NUCLEOTIDE SEQUENCE [LARGE SCALE GENOMIC DNA]</scope>
    <source>
        <strain evidence="1 2">WCP15</strain>
    </source>
</reference>
<gene>
    <name evidence="1" type="ORF">SAMN05216447_11038</name>
</gene>
<keyword evidence="2" id="KW-1185">Reference proteome</keyword>
<dbReference type="EMBL" id="FNWT01000010">
    <property type="protein sequence ID" value="SEH65579.1"/>
    <property type="molecule type" value="Genomic_DNA"/>
</dbReference>
<protein>
    <submittedName>
        <fullName evidence="1">BirA family transcriptional regulator, biotin operon repressor / biotin-[acetyl-CoA-carboxylase] ligase</fullName>
    </submittedName>
</protein>
<dbReference type="Proteomes" id="UP000199135">
    <property type="component" value="Unassembled WGS sequence"/>
</dbReference>
<dbReference type="GO" id="GO:0016874">
    <property type="term" value="F:ligase activity"/>
    <property type="evidence" value="ECO:0007669"/>
    <property type="project" value="UniProtKB-KW"/>
</dbReference>
<dbReference type="RefSeq" id="WP_078687201.1">
    <property type="nucleotide sequence ID" value="NZ_FNWT01000010.1"/>
</dbReference>
<keyword evidence="1" id="KW-0436">Ligase</keyword>
<organism evidence="1 2">
    <name type="scientific">Parafannyhessea umbonata</name>
    <dbReference type="NCBI Taxonomy" id="604330"/>
    <lineage>
        <taxon>Bacteria</taxon>
        <taxon>Bacillati</taxon>
        <taxon>Actinomycetota</taxon>
        <taxon>Coriobacteriia</taxon>
        <taxon>Coriobacteriales</taxon>
        <taxon>Atopobiaceae</taxon>
        <taxon>Parafannyhessea</taxon>
    </lineage>
</organism>
<accession>A0A1H6K227</accession>
<sequence>MADSLDRLTVTVRPDVPMQMYTCVQHVMALGCVRALRDAGLEAHIVWPAEVAVDGEEALHVRARAGYEEGLFAEVTLAATERGTSLLAQRRQLLSEALEASAREWEASLRRAGTVAGPLAPVLDEYFSLLLLAQKEVDVVYPNGNLCARGVLAGMDVWGRAAVRTASGRVVDISPEQASLRGATA</sequence>
<comment type="caution">
    <text evidence="1">The sequence shown here is derived from an EMBL/GenBank/DDBJ whole genome shotgun (WGS) entry which is preliminary data.</text>
</comment>
<evidence type="ECO:0000313" key="2">
    <source>
        <dbReference type="Proteomes" id="UP000199135"/>
    </source>
</evidence>